<dbReference type="EMBL" id="PDJD01000001">
    <property type="protein sequence ID" value="PFG19287.1"/>
    <property type="molecule type" value="Genomic_DNA"/>
</dbReference>
<dbReference type="OrthoDB" id="5111824at2"/>
<proteinExistence type="predicted"/>
<keyword evidence="2" id="KW-1185">Reference proteome</keyword>
<evidence type="ECO:0000313" key="2">
    <source>
        <dbReference type="Proteomes" id="UP000224915"/>
    </source>
</evidence>
<dbReference type="Proteomes" id="UP000224915">
    <property type="component" value="Unassembled WGS sequence"/>
</dbReference>
<gene>
    <name evidence="1" type="ORF">ATL40_0845</name>
</gene>
<dbReference type="AlphaFoldDB" id="A0A2A9CXX1"/>
<comment type="caution">
    <text evidence="1">The sequence shown here is derived from an EMBL/GenBank/DDBJ whole genome shotgun (WGS) entry which is preliminary data.</text>
</comment>
<accession>A0A2A9CXX1</accession>
<name>A0A2A9CXX1_9MICO</name>
<protein>
    <submittedName>
        <fullName evidence="1">Uncharacterized protein</fullName>
    </submittedName>
</protein>
<sequence>MRGTVVEWRFCGMFNDWLQSAVPDDRWLGWIDEGEARRRFHVPGERLALVPPVDEATGIVPFFITVTPREHPSFTVSRQEAVAPGVGVVTSESWWRHAEGDRLFQHIAVVWEFGEYNPELPVAAHRAVRRWHAYNNEDGTGRVEEHDLVAKTFTVARRTDVPVADLYLPVPAWGEWESLV</sequence>
<organism evidence="1 2">
    <name type="scientific">Serinibacter salmoneus</name>
    <dbReference type="NCBI Taxonomy" id="556530"/>
    <lineage>
        <taxon>Bacteria</taxon>
        <taxon>Bacillati</taxon>
        <taxon>Actinomycetota</taxon>
        <taxon>Actinomycetes</taxon>
        <taxon>Micrococcales</taxon>
        <taxon>Beutenbergiaceae</taxon>
        <taxon>Serinibacter</taxon>
    </lineage>
</organism>
<reference evidence="1 2" key="1">
    <citation type="submission" date="2017-10" db="EMBL/GenBank/DDBJ databases">
        <title>Sequencing the genomes of 1000 actinobacteria strains.</title>
        <authorList>
            <person name="Klenk H.-P."/>
        </authorList>
    </citation>
    <scope>NUCLEOTIDE SEQUENCE [LARGE SCALE GENOMIC DNA]</scope>
    <source>
        <strain evidence="1 2">DSM 21801</strain>
    </source>
</reference>
<evidence type="ECO:0000313" key="1">
    <source>
        <dbReference type="EMBL" id="PFG19287.1"/>
    </source>
</evidence>
<dbReference type="RefSeq" id="WP_143556858.1">
    <property type="nucleotide sequence ID" value="NZ_PDJD01000001.1"/>
</dbReference>